<comment type="similarity">
    <text evidence="6">Belongs to the methyltransferase superfamily. METTL16/RlmF family.</text>
</comment>
<feature type="region of interest" description="Disordered" evidence="7">
    <location>
        <begin position="1"/>
        <end position="142"/>
    </location>
</feature>
<dbReference type="PANTHER" id="PTHR13393:SF0">
    <property type="entry name" value="RNA N6-ADENOSINE-METHYLTRANSFERASE METTL16"/>
    <property type="match status" value="1"/>
</dbReference>
<dbReference type="KEGG" id="vcw:GJQ55_07480"/>
<dbReference type="GO" id="GO:0052907">
    <property type="term" value="F:23S rRNA (adenine(1618)-N(6))-methyltransferase activity"/>
    <property type="evidence" value="ECO:0007669"/>
    <property type="project" value="UniProtKB-EC"/>
</dbReference>
<feature type="compositionally biased region" description="Basic and acidic residues" evidence="7">
    <location>
        <begin position="93"/>
        <end position="104"/>
    </location>
</feature>
<evidence type="ECO:0000256" key="3">
    <source>
        <dbReference type="ARBA" id="ARBA00022603"/>
    </source>
</evidence>
<keyword evidence="2 6" id="KW-0698">rRNA processing</keyword>
<dbReference type="EC" id="2.1.1.181" evidence="6"/>
<evidence type="ECO:0000313" key="9">
    <source>
        <dbReference type="Proteomes" id="UP000596074"/>
    </source>
</evidence>
<dbReference type="Proteomes" id="UP000596074">
    <property type="component" value="Chromosome"/>
</dbReference>
<evidence type="ECO:0000256" key="7">
    <source>
        <dbReference type="SAM" id="MobiDB-lite"/>
    </source>
</evidence>
<reference evidence="8 9" key="1">
    <citation type="submission" date="2019-11" db="EMBL/GenBank/DDBJ databases">
        <title>Venatorbacter sp. nov. a predator of Campylobacter and other Gram-negative bacteria.</title>
        <authorList>
            <person name="Saeedi A."/>
            <person name="Cummings N.J."/>
            <person name="Connerton I.F."/>
            <person name="Connerton P.L."/>
        </authorList>
    </citation>
    <scope>NUCLEOTIDE SEQUENCE [LARGE SCALE GENOMIC DNA]</scope>
    <source>
        <strain evidence="8">XL5</strain>
    </source>
</reference>
<feature type="compositionally biased region" description="Basic and acidic residues" evidence="7">
    <location>
        <begin position="16"/>
        <end position="40"/>
    </location>
</feature>
<dbReference type="EMBL" id="CP046056">
    <property type="protein sequence ID" value="QQD25459.1"/>
    <property type="molecule type" value="Genomic_DNA"/>
</dbReference>
<dbReference type="InterPro" id="IPR010286">
    <property type="entry name" value="METTL16/RlmF"/>
</dbReference>
<keyword evidence="3 6" id="KW-0489">Methyltransferase</keyword>
<dbReference type="PANTHER" id="PTHR13393">
    <property type="entry name" value="SAM-DEPENDENT METHYLTRANSFERASE"/>
    <property type="match status" value="1"/>
</dbReference>
<name>A0A9X7V4F3_9GAMM</name>
<dbReference type="GO" id="GO:0070475">
    <property type="term" value="P:rRNA base methylation"/>
    <property type="evidence" value="ECO:0007669"/>
    <property type="project" value="TreeGrafter"/>
</dbReference>
<dbReference type="SUPFAM" id="SSF53335">
    <property type="entry name" value="S-adenosyl-L-methionine-dependent methyltransferases"/>
    <property type="match status" value="1"/>
</dbReference>
<comment type="catalytic activity">
    <reaction evidence="6">
        <text>adenosine(1618) in 23S rRNA + S-adenosyl-L-methionine = N(6)-methyladenosine(1618) in 23S rRNA + S-adenosyl-L-homocysteine + H(+)</text>
        <dbReference type="Rhea" id="RHEA:16497"/>
        <dbReference type="Rhea" id="RHEA-COMP:10229"/>
        <dbReference type="Rhea" id="RHEA-COMP:10231"/>
        <dbReference type="ChEBI" id="CHEBI:15378"/>
        <dbReference type="ChEBI" id="CHEBI:57856"/>
        <dbReference type="ChEBI" id="CHEBI:59789"/>
        <dbReference type="ChEBI" id="CHEBI:74411"/>
        <dbReference type="ChEBI" id="CHEBI:74449"/>
        <dbReference type="EC" id="2.1.1.181"/>
    </reaction>
</comment>
<organism evidence="8 9">
    <name type="scientific">Venatoribacter cucullus</name>
    <dbReference type="NCBI Taxonomy" id="2661630"/>
    <lineage>
        <taxon>Bacteria</taxon>
        <taxon>Pseudomonadati</taxon>
        <taxon>Pseudomonadota</taxon>
        <taxon>Gammaproteobacteria</taxon>
        <taxon>Oceanospirillales</taxon>
        <taxon>Oceanospirillaceae</taxon>
        <taxon>Venatoribacter</taxon>
    </lineage>
</organism>
<comment type="function">
    <text evidence="6">Specifically methylates the adenine in position 1618 of 23S rRNA.</text>
</comment>
<feature type="compositionally biased region" description="Basic and acidic residues" evidence="7">
    <location>
        <begin position="68"/>
        <end position="85"/>
    </location>
</feature>
<evidence type="ECO:0000256" key="1">
    <source>
        <dbReference type="ARBA" id="ARBA00022490"/>
    </source>
</evidence>
<proteinExistence type="inferred from homology"/>
<feature type="compositionally biased region" description="Basic and acidic residues" evidence="7">
    <location>
        <begin position="48"/>
        <end position="60"/>
    </location>
</feature>
<gene>
    <name evidence="6 8" type="primary">rlmF</name>
    <name evidence="8" type="ORF">GJQ55_07480</name>
</gene>
<keyword evidence="5 6" id="KW-0949">S-adenosyl-L-methionine</keyword>
<dbReference type="Gene3D" id="3.40.50.150">
    <property type="entry name" value="Vaccinia Virus protein VP39"/>
    <property type="match status" value="1"/>
</dbReference>
<evidence type="ECO:0000256" key="4">
    <source>
        <dbReference type="ARBA" id="ARBA00022679"/>
    </source>
</evidence>
<dbReference type="InterPro" id="IPR029063">
    <property type="entry name" value="SAM-dependent_MTases_sf"/>
</dbReference>
<comment type="subcellular location">
    <subcellularLocation>
        <location evidence="6">Cytoplasm</location>
    </subcellularLocation>
</comment>
<dbReference type="NCBIfam" id="NF008725">
    <property type="entry name" value="PRK11727.1"/>
    <property type="match status" value="1"/>
</dbReference>
<keyword evidence="9" id="KW-1185">Reference proteome</keyword>
<evidence type="ECO:0000256" key="5">
    <source>
        <dbReference type="ARBA" id="ARBA00022691"/>
    </source>
</evidence>
<dbReference type="InterPro" id="IPR016909">
    <property type="entry name" value="rRNA_lsu_MeTfrase_F"/>
</dbReference>
<evidence type="ECO:0000313" key="8">
    <source>
        <dbReference type="EMBL" id="QQD25459.1"/>
    </source>
</evidence>
<keyword evidence="1 6" id="KW-0963">Cytoplasm</keyword>
<dbReference type="HAMAP" id="MF_01848">
    <property type="entry name" value="23SrRNA_methyltr_F"/>
    <property type="match status" value="1"/>
</dbReference>
<evidence type="ECO:0000256" key="2">
    <source>
        <dbReference type="ARBA" id="ARBA00022552"/>
    </source>
</evidence>
<dbReference type="Pfam" id="PF05971">
    <property type="entry name" value="Methyltransf_10"/>
    <property type="match status" value="1"/>
</dbReference>
<sequence length="421" mass="46757">MSDDNSTPFSPWGARKKTDGEQPRSDKPRNDKPRSDKPRSDSPYAGKPRTDKPRSDKPRSDSPYAGKPRSDKPGSNKPRSDKPRSDSPYAGKPRADKPRSDKPRSGSPYGQRREQAAPTEPVSPLYGEKKAEGLHPSNPHQGRYDMEALVAALPALDKYLAPNPRGEQTIDFSNPKAVLCLNQAILAHHYGITQWQIPAGYLCPPIPGRADYLQYLNDLLASGERATKNPVPRVLDIGTGANLIYPILGTRTFGWQFTATDTDGVAVTNGHRIIAANPALQSVQLLLQRNPQQFFSGIIGADDYFELTLCNPPFFKSQQEAEAQSRRKWRNLKGEEASVKRNFGGQSNELWCEGGELAFLNRMIEESVQYGAQVGWFTALVSQQDHIPLLKRTLRTVDAQGVTVVPMAQGQKNSRFIAWHF</sequence>
<protein>
    <recommendedName>
        <fullName evidence="6">Ribosomal RNA large subunit methyltransferase F</fullName>
        <ecNumber evidence="6">2.1.1.181</ecNumber>
    </recommendedName>
    <alternativeName>
        <fullName evidence="6">23S rRNA mA1618 methyltransferase</fullName>
    </alternativeName>
    <alternativeName>
        <fullName evidence="6">rRNA adenine N-6-methyltransferase</fullName>
    </alternativeName>
</protein>
<dbReference type="GO" id="GO:0005737">
    <property type="term" value="C:cytoplasm"/>
    <property type="evidence" value="ECO:0007669"/>
    <property type="project" value="UniProtKB-SubCell"/>
</dbReference>
<accession>A0A9X7V4F3</accession>
<keyword evidence="4 6" id="KW-0808">Transferase</keyword>
<evidence type="ECO:0000256" key="6">
    <source>
        <dbReference type="HAMAP-Rule" id="MF_01848"/>
    </source>
</evidence>
<dbReference type="AlphaFoldDB" id="A0A9X7V4F3"/>